<dbReference type="SUPFAM" id="SSF53756">
    <property type="entry name" value="UDP-Glycosyltransferase/glycogen phosphorylase"/>
    <property type="match status" value="1"/>
</dbReference>
<gene>
    <name evidence="1" type="ORF">E3O65_15805</name>
</gene>
<sequence length="128" mass="13547">MRSLAALDAYMLPYRHGTHSGWLELCYELGVPVVAPMIGHWLDQHDEPGAVAGFDPGSIESLAATISQILPHRGNIPRGAIKAQRRARRNAERAAIATAHAHVYESALAAAALAHIGAVREAGATAPT</sequence>
<evidence type="ECO:0000313" key="2">
    <source>
        <dbReference type="Proteomes" id="UP000298355"/>
    </source>
</evidence>
<organism evidence="1 2">
    <name type="scientific">Cryobacterium breve</name>
    <dbReference type="NCBI Taxonomy" id="1259258"/>
    <lineage>
        <taxon>Bacteria</taxon>
        <taxon>Bacillati</taxon>
        <taxon>Actinomycetota</taxon>
        <taxon>Actinomycetes</taxon>
        <taxon>Micrococcales</taxon>
        <taxon>Microbacteriaceae</taxon>
        <taxon>Cryobacterium</taxon>
    </lineage>
</organism>
<reference evidence="1 2" key="1">
    <citation type="submission" date="2019-03" db="EMBL/GenBank/DDBJ databases">
        <title>Genomics of glacier-inhabiting Cryobacterium strains.</title>
        <authorList>
            <person name="Liu Q."/>
            <person name="Xin Y.-H."/>
        </authorList>
    </citation>
    <scope>NUCLEOTIDE SEQUENCE [LARGE SCALE GENOMIC DNA]</scope>
    <source>
        <strain evidence="1 2">TMT4-23</strain>
    </source>
</reference>
<dbReference type="Proteomes" id="UP000298355">
    <property type="component" value="Unassembled WGS sequence"/>
</dbReference>
<proteinExistence type="predicted"/>
<dbReference type="EMBL" id="SOGJ01000036">
    <property type="protein sequence ID" value="TFC95023.1"/>
    <property type="molecule type" value="Genomic_DNA"/>
</dbReference>
<keyword evidence="2" id="KW-1185">Reference proteome</keyword>
<name>A0ABY2IU89_9MICO</name>
<evidence type="ECO:0008006" key="3">
    <source>
        <dbReference type="Google" id="ProtNLM"/>
    </source>
</evidence>
<protein>
    <recommendedName>
        <fullName evidence="3">Glycosyltransferase family 1 protein</fullName>
    </recommendedName>
</protein>
<dbReference type="RefSeq" id="WP_134364683.1">
    <property type="nucleotide sequence ID" value="NZ_SOGJ01000036.1"/>
</dbReference>
<accession>A0ABY2IU89</accession>
<evidence type="ECO:0000313" key="1">
    <source>
        <dbReference type="EMBL" id="TFC95023.1"/>
    </source>
</evidence>
<comment type="caution">
    <text evidence="1">The sequence shown here is derived from an EMBL/GenBank/DDBJ whole genome shotgun (WGS) entry which is preliminary data.</text>
</comment>